<keyword evidence="6" id="KW-0547">Nucleotide-binding</keyword>
<dbReference type="InterPro" id="IPR014721">
    <property type="entry name" value="Ribsml_uS5_D2-typ_fold_subgr"/>
</dbReference>
<dbReference type="SUPFAM" id="SSF51294">
    <property type="entry name" value="Hedgehog/intein (Hint) domain"/>
    <property type="match status" value="1"/>
</dbReference>
<dbReference type="Pfam" id="PF00986">
    <property type="entry name" value="DNA_gyraseB_C"/>
    <property type="match status" value="1"/>
</dbReference>
<dbReference type="EMBL" id="LCIA01000004">
    <property type="protein sequence ID" value="KKT45508.1"/>
    <property type="molecule type" value="Genomic_DNA"/>
</dbReference>
<accession>A0A0G1HG61</accession>
<evidence type="ECO:0000259" key="12">
    <source>
        <dbReference type="SMART" id="SM00305"/>
    </source>
</evidence>
<dbReference type="NCBIfam" id="TIGR01445">
    <property type="entry name" value="intein_Nterm"/>
    <property type="match status" value="1"/>
</dbReference>
<protein>
    <recommendedName>
        <fullName evidence="4">DNA topoisomerase (ATP-hydrolyzing)</fullName>
        <ecNumber evidence="4">5.6.2.2</ecNumber>
    </recommendedName>
</protein>
<evidence type="ECO:0000259" key="13">
    <source>
        <dbReference type="SMART" id="SM00306"/>
    </source>
</evidence>
<dbReference type="SMART" id="SM00387">
    <property type="entry name" value="HATPase_c"/>
    <property type="match status" value="1"/>
</dbReference>
<comment type="catalytic activity">
    <reaction evidence="1">
        <text>ATP-dependent breakage, passage and rejoining of double-stranded DNA.</text>
        <dbReference type="EC" id="5.6.2.2"/>
    </reaction>
</comment>
<dbReference type="CDD" id="cd00081">
    <property type="entry name" value="Hint"/>
    <property type="match status" value="2"/>
</dbReference>
<dbReference type="InterPro" id="IPR002288">
    <property type="entry name" value="DNA_gyrase_B_C"/>
</dbReference>
<dbReference type="SUPFAM" id="SSF56719">
    <property type="entry name" value="Type II DNA topoisomerase"/>
    <property type="match status" value="2"/>
</dbReference>
<dbReference type="NCBIfam" id="TIGR01443">
    <property type="entry name" value="intein_Cterm"/>
    <property type="match status" value="1"/>
</dbReference>
<dbReference type="InterPro" id="IPR036844">
    <property type="entry name" value="Hint_dom_sf"/>
</dbReference>
<keyword evidence="9" id="KW-0799">Topoisomerase</keyword>
<dbReference type="Gene3D" id="2.170.16.10">
    <property type="entry name" value="Hedgehog/Intein (Hint) domain"/>
    <property type="match status" value="1"/>
</dbReference>
<evidence type="ECO:0000256" key="6">
    <source>
        <dbReference type="ARBA" id="ARBA00022741"/>
    </source>
</evidence>
<dbReference type="Pfam" id="PF00204">
    <property type="entry name" value="DNA_gyraseB"/>
    <property type="match status" value="1"/>
</dbReference>
<dbReference type="InterPro" id="IPR013506">
    <property type="entry name" value="Topo_IIA_bsu_dom2"/>
</dbReference>
<dbReference type="AlphaFoldDB" id="A0A0G1HG61"/>
<dbReference type="Gene3D" id="3.30.230.10">
    <property type="match status" value="1"/>
</dbReference>
<keyword evidence="5" id="KW-0479">Metal-binding</keyword>
<evidence type="ECO:0000256" key="10">
    <source>
        <dbReference type="ARBA" id="ARBA00023125"/>
    </source>
</evidence>
<dbReference type="Pfam" id="PF01751">
    <property type="entry name" value="Toprim"/>
    <property type="match status" value="1"/>
</dbReference>
<comment type="caution">
    <text evidence="15">The sequence shown here is derived from an EMBL/GenBank/DDBJ whole genome shotgun (WGS) entry which is preliminary data.</text>
</comment>
<dbReference type="PRINTS" id="PR01159">
    <property type="entry name" value="DNAGYRASEB"/>
</dbReference>
<reference evidence="15 16" key="1">
    <citation type="journal article" date="2015" name="Nature">
        <title>rRNA introns, odd ribosomes, and small enigmatic genomes across a large radiation of phyla.</title>
        <authorList>
            <person name="Brown C.T."/>
            <person name="Hug L.A."/>
            <person name="Thomas B.C."/>
            <person name="Sharon I."/>
            <person name="Castelle C.J."/>
            <person name="Singh A."/>
            <person name="Wilkins M.J."/>
            <person name="Williams K.H."/>
            <person name="Banfield J.F."/>
        </authorList>
    </citation>
    <scope>NUCLEOTIDE SEQUENCE [LARGE SCALE GENOMIC DNA]</scope>
</reference>
<comment type="similarity">
    <text evidence="3">Belongs to the type II topoisomerase GyrB family.</text>
</comment>
<dbReference type="PANTHER" id="PTHR45866">
    <property type="entry name" value="DNA GYRASE/TOPOISOMERASE SUBUNIT B"/>
    <property type="match status" value="1"/>
</dbReference>
<evidence type="ECO:0000256" key="1">
    <source>
        <dbReference type="ARBA" id="ARBA00000185"/>
    </source>
</evidence>
<dbReference type="PRINTS" id="PR00418">
    <property type="entry name" value="TPI2FAMILY"/>
</dbReference>
<dbReference type="PROSITE" id="PS00177">
    <property type="entry name" value="TOPOISOMERASE_II"/>
    <property type="match status" value="1"/>
</dbReference>
<comment type="cofactor">
    <cofactor evidence="2">
        <name>Mg(2+)</name>
        <dbReference type="ChEBI" id="CHEBI:18420"/>
    </cofactor>
</comment>
<dbReference type="InterPro" id="IPR018522">
    <property type="entry name" value="TopoIIA_CS"/>
</dbReference>
<dbReference type="InterPro" id="IPR006171">
    <property type="entry name" value="TOPRIM_dom"/>
</dbReference>
<proteinExistence type="inferred from homology"/>
<dbReference type="Proteomes" id="UP000034128">
    <property type="component" value="Unassembled WGS sequence"/>
</dbReference>
<evidence type="ECO:0000256" key="5">
    <source>
        <dbReference type="ARBA" id="ARBA00022723"/>
    </source>
</evidence>
<feature type="domain" description="Hint" evidence="12">
    <location>
        <begin position="858"/>
        <end position="902"/>
    </location>
</feature>
<dbReference type="GO" id="GO:0006265">
    <property type="term" value="P:DNA topological change"/>
    <property type="evidence" value="ECO:0007669"/>
    <property type="project" value="InterPro"/>
</dbReference>
<dbReference type="STRING" id="1619110.UW36_C0004G0010"/>
<gene>
    <name evidence="15" type="ORF">UW36_C0004G0010</name>
</gene>
<evidence type="ECO:0000313" key="15">
    <source>
        <dbReference type="EMBL" id="KKT45508.1"/>
    </source>
</evidence>
<dbReference type="GO" id="GO:0046872">
    <property type="term" value="F:metal ion binding"/>
    <property type="evidence" value="ECO:0007669"/>
    <property type="project" value="UniProtKB-KW"/>
</dbReference>
<dbReference type="InterPro" id="IPR020568">
    <property type="entry name" value="Ribosomal_Su5_D2-typ_SF"/>
</dbReference>
<feature type="domain" description="Histidine kinase/HSP90-like ATPase" evidence="14">
    <location>
        <begin position="39"/>
        <end position="203"/>
    </location>
</feature>
<dbReference type="SMART" id="SM00433">
    <property type="entry name" value="TOP2c"/>
    <property type="match status" value="1"/>
</dbReference>
<dbReference type="SMART" id="SM00305">
    <property type="entry name" value="HintC"/>
    <property type="match status" value="1"/>
</dbReference>
<dbReference type="InterPro" id="IPR030934">
    <property type="entry name" value="Intein_C"/>
</dbReference>
<evidence type="ECO:0000256" key="7">
    <source>
        <dbReference type="ARBA" id="ARBA00022840"/>
    </source>
</evidence>
<dbReference type="CDD" id="cd00822">
    <property type="entry name" value="TopoII_Trans_DNA_gyrase"/>
    <property type="match status" value="1"/>
</dbReference>
<evidence type="ECO:0000256" key="8">
    <source>
        <dbReference type="ARBA" id="ARBA00022842"/>
    </source>
</evidence>
<dbReference type="InterPro" id="IPR000565">
    <property type="entry name" value="Topo_IIA_B"/>
</dbReference>
<name>A0A0G1HG61_UNCKA</name>
<dbReference type="SUPFAM" id="SSF54211">
    <property type="entry name" value="Ribosomal protein S5 domain 2-like"/>
    <property type="match status" value="1"/>
</dbReference>
<dbReference type="Pfam" id="PF02518">
    <property type="entry name" value="HATPase_c"/>
    <property type="match status" value="1"/>
</dbReference>
<dbReference type="InterPro" id="IPR013759">
    <property type="entry name" value="Topo_IIA_B_C"/>
</dbReference>
<organism evidence="15 16">
    <name type="scientific">candidate division WWE3 bacterium GW2011_GWA2_44_16</name>
    <dbReference type="NCBI Taxonomy" id="1619110"/>
    <lineage>
        <taxon>Bacteria</taxon>
        <taxon>Katanobacteria</taxon>
    </lineage>
</organism>
<dbReference type="SMART" id="SM00306">
    <property type="entry name" value="HintN"/>
    <property type="match status" value="1"/>
</dbReference>
<dbReference type="InterPro" id="IPR003586">
    <property type="entry name" value="Hint_dom_C"/>
</dbReference>
<dbReference type="EC" id="5.6.2.2" evidence="4"/>
<keyword evidence="8" id="KW-0460">Magnesium</keyword>
<dbReference type="InterPro" id="IPR013760">
    <property type="entry name" value="Topo_IIA-like_dom_sf"/>
</dbReference>
<evidence type="ECO:0000256" key="2">
    <source>
        <dbReference type="ARBA" id="ARBA00001946"/>
    </source>
</evidence>
<dbReference type="PATRIC" id="fig|1619110.3.peg.191"/>
<dbReference type="PROSITE" id="PS50817">
    <property type="entry name" value="INTEIN_N_TER"/>
    <property type="match status" value="1"/>
</dbReference>
<dbReference type="InterPro" id="IPR036890">
    <property type="entry name" value="HATPase_C_sf"/>
</dbReference>
<dbReference type="GO" id="GO:0016539">
    <property type="term" value="P:intein-mediated protein splicing"/>
    <property type="evidence" value="ECO:0007669"/>
    <property type="project" value="InterPro"/>
</dbReference>
<keyword evidence="10" id="KW-0238">DNA-binding</keyword>
<keyword evidence="7" id="KW-0067">ATP-binding</keyword>
<evidence type="ECO:0000256" key="3">
    <source>
        <dbReference type="ARBA" id="ARBA00010708"/>
    </source>
</evidence>
<dbReference type="PANTHER" id="PTHR45866:SF1">
    <property type="entry name" value="DNA GYRASE SUBUNIT B, MITOCHONDRIAL"/>
    <property type="match status" value="1"/>
</dbReference>
<dbReference type="InterPro" id="IPR003587">
    <property type="entry name" value="Hint_dom_N"/>
</dbReference>
<dbReference type="Pfam" id="PF14890">
    <property type="entry name" value="Intein_splicing"/>
    <property type="match status" value="1"/>
</dbReference>
<dbReference type="GO" id="GO:0003918">
    <property type="term" value="F:DNA topoisomerase type II (double strand cut, ATP-hydrolyzing) activity"/>
    <property type="evidence" value="ECO:0007669"/>
    <property type="project" value="UniProtKB-EC"/>
</dbReference>
<dbReference type="GO" id="GO:0003677">
    <property type="term" value="F:DNA binding"/>
    <property type="evidence" value="ECO:0007669"/>
    <property type="project" value="UniProtKB-KW"/>
</dbReference>
<evidence type="ECO:0000256" key="11">
    <source>
        <dbReference type="ARBA" id="ARBA00023235"/>
    </source>
</evidence>
<dbReference type="PROSITE" id="PS50818">
    <property type="entry name" value="INTEIN_C_TER"/>
    <property type="match status" value="1"/>
</dbReference>
<sequence>MTTEDKTTQAIAAYSEEQIQVLEGLEPVRRRPGMYIGSTGIDGLHHLVTEIVNNSMDEAIAGFANHIKLEFFKDGSVAVYDNGRGIPYGIKAGYGVSALELAYTRLHAGGKFGGSSYKVSSGLHGVGSSVVNALSEWCRVIVTRGDETVMQEYANGGEVLGPVAKIDRQKPKTKVKDADWLVDLAAWNYPNGTIVQFMPDATIFETTNFAFKHFLTQLKEYAYLTAGIKFELIDHRTVEVFTYYFEGGIKTFLKNLNTNKKVHHVKPFYIKKELDRVLVETVFQYNDTFNETVLCFANHLKNSEGGTHLTGFRSALTKTINDYARKKGYLKENDENLSGDDVKEGLTAIISVKLDSAELQFEGQTKAKLGNTNVRQAVETVVKDALDVFFEENPREAQAIVEKNVVAMKARIAAKAARDTVIRKSALEGGGVLPGKLADCQEKDSAKTEIFIVEGDSAGGCFGGDVLVALANGRNLSFEDLVEEDREGKQNFCYTIKADGTIGLAPVKTPRMTKASANIVEVALDNNESIKCTSDHLFMTRDGNYIKAGELKAGMSLMPLRRELSRMGRSITIEGYELVFDPGSYRWLFTHMLSDQYNLKHGIYKKERGEHRHHEDFNKLNNNPTNITRLDREEHQILHSMMAEKTILRSDIRDKVRKIQQTPEYKAKVSKIMSTPKMRKMLSKRAKKQWENPKYKARMIENFRKFYTQNEGYRKENNRMLDEAQMKYWGNKENREKQANRVRKFFIDHPKRKAELGFLAINQWKDPELVEWRKNKTKEQWTDDFREKRLKAYNQTYLTKALAALHELILQKENETDLVHEYNQYRRIKRDKSLLRFDTIKNRFFDGSAAKLLEAVANHNHRVKSVRHLDEKIPVYDLEVDETHNFALASGVFVHNSAKAGRDRKIQAILPLFGKPLNSERARLDKIVGFDRFRDLITAIGAGIGESYNPTRLRYGKIIIMSDADVDGAHIQTLYLTFFFRHMVELIDAGHIFLSVPPLYKASWGKEKKYLFDDTEREEFIKTDIGKKAIIQRFKGLGEMNAEELWETTMNPETRKLKKISVEDGALADEVFTMLMGDDVAPRKKFIQTHAKQANVDIT</sequence>
<evidence type="ECO:0000313" key="16">
    <source>
        <dbReference type="Proteomes" id="UP000034128"/>
    </source>
</evidence>
<dbReference type="FunFam" id="3.30.230.10:FF:000005">
    <property type="entry name" value="DNA gyrase subunit B"/>
    <property type="match status" value="1"/>
</dbReference>
<dbReference type="GO" id="GO:0005524">
    <property type="term" value="F:ATP binding"/>
    <property type="evidence" value="ECO:0007669"/>
    <property type="project" value="UniProtKB-KW"/>
</dbReference>
<dbReference type="InterPro" id="IPR003594">
    <property type="entry name" value="HATPase_dom"/>
</dbReference>
<evidence type="ECO:0000256" key="4">
    <source>
        <dbReference type="ARBA" id="ARBA00012895"/>
    </source>
</evidence>
<keyword evidence="11" id="KW-0413">Isomerase</keyword>
<evidence type="ECO:0000256" key="9">
    <source>
        <dbReference type="ARBA" id="ARBA00023029"/>
    </source>
</evidence>
<dbReference type="CDD" id="cd16928">
    <property type="entry name" value="HATPase_GyrB-like"/>
    <property type="match status" value="1"/>
</dbReference>
<dbReference type="SUPFAM" id="SSF55874">
    <property type="entry name" value="ATPase domain of HSP90 chaperone/DNA topoisomerase II/histidine kinase"/>
    <property type="match status" value="1"/>
</dbReference>
<dbReference type="InterPro" id="IPR001241">
    <property type="entry name" value="Topo_IIA"/>
</dbReference>
<dbReference type="Gene3D" id="3.40.50.670">
    <property type="match status" value="2"/>
</dbReference>
<feature type="domain" description="Hint" evidence="13">
    <location>
        <begin position="459"/>
        <end position="561"/>
    </location>
</feature>
<evidence type="ECO:0000259" key="14">
    <source>
        <dbReference type="SMART" id="SM00387"/>
    </source>
</evidence>
<dbReference type="Gene3D" id="3.30.565.10">
    <property type="entry name" value="Histidine kinase-like ATPase, C-terminal domain"/>
    <property type="match status" value="1"/>
</dbReference>
<dbReference type="InterPro" id="IPR006141">
    <property type="entry name" value="Intein_N"/>
</dbReference>